<evidence type="ECO:0000313" key="3">
    <source>
        <dbReference type="EMBL" id="CAK0852831.1"/>
    </source>
</evidence>
<gene>
    <name evidence="3" type="ORF">PCOR1329_LOCUS44492</name>
</gene>
<dbReference type="Pfam" id="PF04564">
    <property type="entry name" value="U-box"/>
    <property type="match status" value="1"/>
</dbReference>
<dbReference type="InterPro" id="IPR013083">
    <property type="entry name" value="Znf_RING/FYVE/PHD"/>
</dbReference>
<dbReference type="EMBL" id="CAUYUJ010015347">
    <property type="protein sequence ID" value="CAK0852831.1"/>
    <property type="molecule type" value="Genomic_DNA"/>
</dbReference>
<dbReference type="PROSITE" id="PS51698">
    <property type="entry name" value="U_BOX"/>
    <property type="match status" value="1"/>
</dbReference>
<accession>A0ABN9U224</accession>
<proteinExistence type="predicted"/>
<reference evidence="3" key="1">
    <citation type="submission" date="2023-10" db="EMBL/GenBank/DDBJ databases">
        <authorList>
            <person name="Chen Y."/>
            <person name="Shah S."/>
            <person name="Dougan E. K."/>
            <person name="Thang M."/>
            <person name="Chan C."/>
        </authorList>
    </citation>
    <scope>NUCLEOTIDE SEQUENCE [LARGE SCALE GENOMIC DNA]</scope>
</reference>
<feature type="domain" description="U-box" evidence="2">
    <location>
        <begin position="47"/>
        <end position="126"/>
    </location>
</feature>
<feature type="region of interest" description="Disordered" evidence="1">
    <location>
        <begin position="155"/>
        <end position="179"/>
    </location>
</feature>
<dbReference type="InterPro" id="IPR052085">
    <property type="entry name" value="WD-SAM-U-box"/>
</dbReference>
<dbReference type="PANTHER" id="PTHR46573">
    <property type="entry name" value="WD REPEAT, SAM AND U-BOX DOMAIN-CONTAINING PROTEIN 1"/>
    <property type="match status" value="1"/>
</dbReference>
<comment type="caution">
    <text evidence="3">The sequence shown here is derived from an EMBL/GenBank/DDBJ whole genome shotgun (WGS) entry which is preliminary data.</text>
</comment>
<keyword evidence="4" id="KW-1185">Reference proteome</keyword>
<evidence type="ECO:0000313" key="4">
    <source>
        <dbReference type="Proteomes" id="UP001189429"/>
    </source>
</evidence>
<evidence type="ECO:0000259" key="2">
    <source>
        <dbReference type="PROSITE" id="PS51698"/>
    </source>
</evidence>
<dbReference type="CDD" id="cd16655">
    <property type="entry name" value="RING-Ubox_WDSUB1-like"/>
    <property type="match status" value="1"/>
</dbReference>
<dbReference type="Gene3D" id="3.30.40.10">
    <property type="entry name" value="Zinc/RING finger domain, C3HC4 (zinc finger)"/>
    <property type="match status" value="1"/>
</dbReference>
<dbReference type="InterPro" id="IPR003613">
    <property type="entry name" value="Ubox_domain"/>
</dbReference>
<dbReference type="Proteomes" id="UP001189429">
    <property type="component" value="Unassembled WGS sequence"/>
</dbReference>
<protein>
    <recommendedName>
        <fullName evidence="2">U-box domain-containing protein</fullName>
    </recommendedName>
</protein>
<dbReference type="PANTHER" id="PTHR46573:SF1">
    <property type="entry name" value="WD REPEAT, SAM AND U-BOX DOMAIN-CONTAINING PROTEIN 1"/>
    <property type="match status" value="1"/>
</dbReference>
<name>A0ABN9U224_9DINO</name>
<organism evidence="3 4">
    <name type="scientific">Prorocentrum cordatum</name>
    <dbReference type="NCBI Taxonomy" id="2364126"/>
    <lineage>
        <taxon>Eukaryota</taxon>
        <taxon>Sar</taxon>
        <taxon>Alveolata</taxon>
        <taxon>Dinophyceae</taxon>
        <taxon>Prorocentrales</taxon>
        <taxon>Prorocentraceae</taxon>
        <taxon>Prorocentrum</taxon>
    </lineage>
</organism>
<dbReference type="SMART" id="SM00504">
    <property type="entry name" value="Ubox"/>
    <property type="match status" value="1"/>
</dbReference>
<dbReference type="SUPFAM" id="SSF57850">
    <property type="entry name" value="RING/U-box"/>
    <property type="match status" value="1"/>
</dbReference>
<sequence>MPAAPSSLASASEEPRFATFGRHWGESAARYFRIDASALEDHVVRLTPIPGIICPVSQDVIIDPVATVDGSLYDRAHIEQWFQRRQKKDKPLTSPATGKELPSKTLLPLIALQHAVEALLNQPDIKGQLWVTSQGLRVDVAELRQKVQKMKEAGRRMQAELKAARHAASEDQDRGQESI</sequence>
<evidence type="ECO:0000256" key="1">
    <source>
        <dbReference type="SAM" id="MobiDB-lite"/>
    </source>
</evidence>